<dbReference type="InterPro" id="IPR001368">
    <property type="entry name" value="TNFR/NGFR_Cys_rich_reg"/>
</dbReference>
<dbReference type="Gene3D" id="2.10.50.10">
    <property type="entry name" value="Tumor Necrosis Factor Receptor, subunit A, domain 2"/>
    <property type="match status" value="1"/>
</dbReference>
<evidence type="ECO:0000313" key="7">
    <source>
        <dbReference type="WBParaSite" id="MBELARI_LOCUS3532"/>
    </source>
</evidence>
<evidence type="ECO:0000313" key="6">
    <source>
        <dbReference type="Proteomes" id="UP000887575"/>
    </source>
</evidence>
<feature type="disulfide bond" evidence="1">
    <location>
        <begin position="300"/>
        <end position="313"/>
    </location>
</feature>
<feature type="transmembrane region" description="Helical" evidence="2">
    <location>
        <begin position="403"/>
        <end position="426"/>
    </location>
</feature>
<feature type="disulfide bond" evidence="1">
    <location>
        <begin position="303"/>
        <end position="321"/>
    </location>
</feature>
<dbReference type="PANTHER" id="PTHR22897:SF26">
    <property type="entry name" value="SULFHYDRYL OXIDASE"/>
    <property type="match status" value="1"/>
</dbReference>
<dbReference type="InterPro" id="IPR013766">
    <property type="entry name" value="Thioredoxin_domain"/>
</dbReference>
<dbReference type="GO" id="GO:0016971">
    <property type="term" value="F:flavin-dependent sulfhydryl oxidase activity"/>
    <property type="evidence" value="ECO:0007669"/>
    <property type="project" value="InterPro"/>
</dbReference>
<keyword evidence="3" id="KW-0732">Signal</keyword>
<feature type="chain" id="PRO_5042042330" evidence="3">
    <location>
        <begin position="18"/>
        <end position="460"/>
    </location>
</feature>
<sequence length="460" mass="53187">MILSVFFLFLFLKNTNCELYRLYDGADPVTILNRENFDETVYGQKSATFVHFYVPWCSVCSSYAPIYNEFAREVGDWKSIVKVAVVNCDENGRLCEEHVRYYPSFRYFPYNATTKEDAKEYQGSYRNITTLPLDLAELVMKDAEQHQAPDWPVFSLISDKEPLPILWTKIRGNYLLLLKQNETSSLGAALALTYHQNPHLTVVTLKTTENRESFLEFPEGSVALLRRDSPRVLWFSGPLSTLDSIKVMVDNLAPETIFHPTSSSARRNDLPLDEDLIPGLCKYGTWIEVFEDGTYRCRRCKTCWPGQYELAPCQGPQNTICVSCSYIASKNRDFRNKCTNRNQKGIESDWRSRSSNWRFPMSSNKTRANDQSRTDPYSTTEKVQLFRATATQNTDQIGSSQSVLISIILLVLLGNLCLCVLWFGWYCRDRRNRKDKERLPDEQLEDQNHKCDTRKLINEL</sequence>
<dbReference type="AlphaFoldDB" id="A0AAF3F9F4"/>
<evidence type="ECO:0000256" key="3">
    <source>
        <dbReference type="SAM" id="SignalP"/>
    </source>
</evidence>
<feature type="domain" description="Thioredoxin" evidence="5">
    <location>
        <begin position="8"/>
        <end position="148"/>
    </location>
</feature>
<dbReference type="WBParaSite" id="MBELARI_LOCUS3532">
    <property type="protein sequence ID" value="MBELARI_LOCUS3532"/>
    <property type="gene ID" value="MBELARI_LOCUS3532"/>
</dbReference>
<reference evidence="7" key="1">
    <citation type="submission" date="2024-02" db="UniProtKB">
        <authorList>
            <consortium name="WormBaseParasite"/>
        </authorList>
    </citation>
    <scope>IDENTIFICATION</scope>
</reference>
<evidence type="ECO:0000256" key="1">
    <source>
        <dbReference type="PROSITE-ProRule" id="PRU00206"/>
    </source>
</evidence>
<keyword evidence="2" id="KW-0812">Transmembrane</keyword>
<feature type="domain" description="TNFR-Cys" evidence="4">
    <location>
        <begin position="280"/>
        <end position="321"/>
    </location>
</feature>
<dbReference type="GO" id="GO:0003756">
    <property type="term" value="F:protein disulfide isomerase activity"/>
    <property type="evidence" value="ECO:0007669"/>
    <property type="project" value="TreeGrafter"/>
</dbReference>
<organism evidence="6 7">
    <name type="scientific">Mesorhabditis belari</name>
    <dbReference type="NCBI Taxonomy" id="2138241"/>
    <lineage>
        <taxon>Eukaryota</taxon>
        <taxon>Metazoa</taxon>
        <taxon>Ecdysozoa</taxon>
        <taxon>Nematoda</taxon>
        <taxon>Chromadorea</taxon>
        <taxon>Rhabditida</taxon>
        <taxon>Rhabditina</taxon>
        <taxon>Rhabditomorpha</taxon>
        <taxon>Rhabditoidea</taxon>
        <taxon>Rhabditidae</taxon>
        <taxon>Mesorhabditinae</taxon>
        <taxon>Mesorhabditis</taxon>
    </lineage>
</organism>
<dbReference type="GO" id="GO:0005615">
    <property type="term" value="C:extracellular space"/>
    <property type="evidence" value="ECO:0007669"/>
    <property type="project" value="TreeGrafter"/>
</dbReference>
<proteinExistence type="predicted"/>
<dbReference type="PANTHER" id="PTHR22897">
    <property type="entry name" value="QUIESCIN Q6-RELATED SULFHYDRYL OXIDASE"/>
    <property type="match status" value="1"/>
</dbReference>
<keyword evidence="6" id="KW-1185">Reference proteome</keyword>
<evidence type="ECO:0000256" key="2">
    <source>
        <dbReference type="SAM" id="Phobius"/>
    </source>
</evidence>
<dbReference type="Gene3D" id="3.40.30.10">
    <property type="entry name" value="Glutaredoxin"/>
    <property type="match status" value="1"/>
</dbReference>
<dbReference type="GO" id="GO:0000139">
    <property type="term" value="C:Golgi membrane"/>
    <property type="evidence" value="ECO:0007669"/>
    <property type="project" value="TreeGrafter"/>
</dbReference>
<dbReference type="Pfam" id="PF00085">
    <property type="entry name" value="Thioredoxin"/>
    <property type="match status" value="1"/>
</dbReference>
<accession>A0AAF3F9F4</accession>
<keyword evidence="2" id="KW-0472">Membrane</keyword>
<keyword evidence="2" id="KW-1133">Transmembrane helix</keyword>
<evidence type="ECO:0000259" key="5">
    <source>
        <dbReference type="PROSITE" id="PS51352"/>
    </source>
</evidence>
<dbReference type="PROSITE" id="PS51352">
    <property type="entry name" value="THIOREDOXIN_2"/>
    <property type="match status" value="1"/>
</dbReference>
<dbReference type="GO" id="GO:0006457">
    <property type="term" value="P:protein folding"/>
    <property type="evidence" value="ECO:0007669"/>
    <property type="project" value="TreeGrafter"/>
</dbReference>
<name>A0AAF3F9F4_9BILA</name>
<dbReference type="InterPro" id="IPR036249">
    <property type="entry name" value="Thioredoxin-like_sf"/>
</dbReference>
<feature type="repeat" description="TNFR-Cys" evidence="1">
    <location>
        <begin position="280"/>
        <end position="321"/>
    </location>
</feature>
<dbReference type="InterPro" id="IPR039798">
    <property type="entry name" value="Sulfhydryl_oxidase"/>
</dbReference>
<dbReference type="SUPFAM" id="SSF52833">
    <property type="entry name" value="Thioredoxin-like"/>
    <property type="match status" value="1"/>
</dbReference>
<protein>
    <submittedName>
        <fullName evidence="7">Thioredoxin domain-containing protein</fullName>
    </submittedName>
</protein>
<evidence type="ECO:0000259" key="4">
    <source>
        <dbReference type="PROSITE" id="PS50050"/>
    </source>
</evidence>
<dbReference type="PROSITE" id="PS50050">
    <property type="entry name" value="TNFR_NGFR_2"/>
    <property type="match status" value="1"/>
</dbReference>
<dbReference type="Proteomes" id="UP000887575">
    <property type="component" value="Unassembled WGS sequence"/>
</dbReference>
<comment type="caution">
    <text evidence="1">Lacks conserved residue(s) required for the propagation of feature annotation.</text>
</comment>
<feature type="signal peptide" evidence="3">
    <location>
        <begin position="1"/>
        <end position="17"/>
    </location>
</feature>
<keyword evidence="1" id="KW-1015">Disulfide bond</keyword>